<dbReference type="RefSeq" id="WP_223250318.1">
    <property type="nucleotide sequence ID" value="NZ_CP029843.1"/>
</dbReference>
<feature type="transmembrane region" description="Helical" evidence="1">
    <location>
        <begin position="168"/>
        <end position="190"/>
    </location>
</feature>
<feature type="transmembrane region" description="Helical" evidence="1">
    <location>
        <begin position="16"/>
        <end position="42"/>
    </location>
</feature>
<sequence length="244" mass="26135">MSAALVSDAVINYWPLLGVACVVVGFVLRFNPVIVVVGAGLVSGLAAGKSIPELLALLGNSFVSNRALLLYALTLPTIGLLERAGLREHAHTWIGGLRRLNLVRLLIGYLGLRQVLSMLGLTNVGGHAQTVRPLLAPMSEAAAEKDLGPLPRDERQRLFAIDAATDNVGLFFGEDVFVAIGAVLLIQGFYAEHGIVLEPLQIALWALPTAIAAFAIHALRVRMFERAMRRRLAAAGREVPNAQP</sequence>
<accession>A0A2U9T3H2</accession>
<dbReference type="AlphaFoldDB" id="A0A2U9T3H2"/>
<evidence type="ECO:0000313" key="3">
    <source>
        <dbReference type="Proteomes" id="UP000249447"/>
    </source>
</evidence>
<gene>
    <name evidence="2" type="ORF">C9I47_1317</name>
</gene>
<proteinExistence type="predicted"/>
<organism evidence="2 3">
    <name type="scientific">Marilutibacter maris</name>
    <dbReference type="NCBI Taxonomy" id="1605891"/>
    <lineage>
        <taxon>Bacteria</taxon>
        <taxon>Pseudomonadati</taxon>
        <taxon>Pseudomonadota</taxon>
        <taxon>Gammaproteobacteria</taxon>
        <taxon>Lysobacterales</taxon>
        <taxon>Lysobacteraceae</taxon>
        <taxon>Marilutibacter</taxon>
    </lineage>
</organism>
<evidence type="ECO:0000256" key="1">
    <source>
        <dbReference type="SAM" id="Phobius"/>
    </source>
</evidence>
<keyword evidence="1" id="KW-0472">Membrane</keyword>
<name>A0A2U9T3H2_9GAMM</name>
<keyword evidence="1" id="KW-1133">Transmembrane helix</keyword>
<evidence type="ECO:0000313" key="2">
    <source>
        <dbReference type="EMBL" id="AWV07021.1"/>
    </source>
</evidence>
<reference evidence="2 3" key="1">
    <citation type="submission" date="2018-05" db="EMBL/GenBank/DDBJ databases">
        <title>The complete genome of Lysobacter maris HZ9B, a marine bacterium antagonistic against terrestrial plant pathogens.</title>
        <authorList>
            <person name="Zhang X.-Q."/>
        </authorList>
    </citation>
    <scope>NUCLEOTIDE SEQUENCE [LARGE SCALE GENOMIC DNA]</scope>
    <source>
        <strain evidence="2 3">HZ9B</strain>
    </source>
</reference>
<dbReference type="Pfam" id="PF06149">
    <property type="entry name" value="DUF969"/>
    <property type="match status" value="1"/>
</dbReference>
<protein>
    <recommendedName>
        <fullName evidence="4">DUF969 domain-containing protein</fullName>
    </recommendedName>
</protein>
<dbReference type="Proteomes" id="UP000249447">
    <property type="component" value="Chromosome"/>
</dbReference>
<keyword evidence="1" id="KW-0812">Transmembrane</keyword>
<dbReference type="KEGG" id="lmb:C9I47_1317"/>
<dbReference type="EMBL" id="CP029843">
    <property type="protein sequence ID" value="AWV07021.1"/>
    <property type="molecule type" value="Genomic_DNA"/>
</dbReference>
<evidence type="ECO:0008006" key="4">
    <source>
        <dbReference type="Google" id="ProtNLM"/>
    </source>
</evidence>
<dbReference type="InterPro" id="IPR010374">
    <property type="entry name" value="DUF969"/>
</dbReference>
<feature type="transmembrane region" description="Helical" evidence="1">
    <location>
        <begin position="202"/>
        <end position="221"/>
    </location>
</feature>
<keyword evidence="3" id="KW-1185">Reference proteome</keyword>